<reference evidence="1 2" key="1">
    <citation type="journal article" date="2018" name="BMC Genomics">
        <title>Comparative genome analyses reveal sequence features reflecting distinct modes of host-adaptation between dicot and monocot powdery mildew.</title>
        <authorList>
            <person name="Wu Y."/>
            <person name="Ma X."/>
            <person name="Pan Z."/>
            <person name="Kale S.D."/>
            <person name="Song Y."/>
            <person name="King H."/>
            <person name="Zhang Q."/>
            <person name="Presley C."/>
            <person name="Deng X."/>
            <person name="Wei C.I."/>
            <person name="Xiao S."/>
        </authorList>
    </citation>
    <scope>NUCLEOTIDE SEQUENCE [LARGE SCALE GENOMIC DNA]</scope>
    <source>
        <strain evidence="1">UMSG1</strain>
    </source>
</reference>
<gene>
    <name evidence="1" type="ORF">GcM1_084005</name>
</gene>
<proteinExistence type="predicted"/>
<organism evidence="1 2">
    <name type="scientific">Golovinomyces cichoracearum</name>
    <dbReference type="NCBI Taxonomy" id="62708"/>
    <lineage>
        <taxon>Eukaryota</taxon>
        <taxon>Fungi</taxon>
        <taxon>Dikarya</taxon>
        <taxon>Ascomycota</taxon>
        <taxon>Pezizomycotina</taxon>
        <taxon>Leotiomycetes</taxon>
        <taxon>Erysiphales</taxon>
        <taxon>Erysiphaceae</taxon>
        <taxon>Golovinomyces</taxon>
    </lineage>
</organism>
<feature type="non-terminal residue" evidence="1">
    <location>
        <position position="99"/>
    </location>
</feature>
<protein>
    <submittedName>
        <fullName evidence="1">Uncharacterized protein</fullName>
    </submittedName>
</protein>
<accession>A0A420JCE1</accession>
<name>A0A420JCE1_9PEZI</name>
<sequence length="99" mass="11324">METARRALNVVWQHLGSGTEGSRGQLAGIKEELRLTSMASVTDNQSQSRPQSKLQSVHIHLIHPYTQTLKHSYYQYQHTHPDSTKLLPSILNYNTHLNF</sequence>
<dbReference type="AlphaFoldDB" id="A0A420JCE1"/>
<dbReference type="Proteomes" id="UP000285326">
    <property type="component" value="Unassembled WGS sequence"/>
</dbReference>
<evidence type="ECO:0000313" key="2">
    <source>
        <dbReference type="Proteomes" id="UP000285326"/>
    </source>
</evidence>
<evidence type="ECO:0000313" key="1">
    <source>
        <dbReference type="EMBL" id="RKF87933.1"/>
    </source>
</evidence>
<comment type="caution">
    <text evidence="1">The sequence shown here is derived from an EMBL/GenBank/DDBJ whole genome shotgun (WGS) entry which is preliminary data.</text>
</comment>
<dbReference type="EMBL" id="MCBS01008453">
    <property type="protein sequence ID" value="RKF87933.1"/>
    <property type="molecule type" value="Genomic_DNA"/>
</dbReference>